<evidence type="ECO:0000313" key="2">
    <source>
        <dbReference type="EMBL" id="KKU99917.1"/>
    </source>
</evidence>
<evidence type="ECO:0000256" key="1">
    <source>
        <dbReference type="SAM" id="Phobius"/>
    </source>
</evidence>
<dbReference type="Proteomes" id="UP000034637">
    <property type="component" value="Unassembled WGS sequence"/>
</dbReference>
<dbReference type="EMBL" id="LCPP01000019">
    <property type="protein sequence ID" value="KKU99917.1"/>
    <property type="molecule type" value="Genomic_DNA"/>
</dbReference>
<organism evidence="2 3">
    <name type="scientific">Candidatus Amesbacteria bacterium GW2011_GWA1_48_9</name>
    <dbReference type="NCBI Taxonomy" id="1618355"/>
    <lineage>
        <taxon>Bacteria</taxon>
        <taxon>Candidatus Amesiibacteriota</taxon>
    </lineage>
</organism>
<dbReference type="AlphaFoldDB" id="A0A0G1V0I9"/>
<sequence>MKNKLVWLVIILLIITLYIFFTNFFSPSYLLNGFNPKKYGPDCEYVSQCGNLISVNCRAEVDGPFYYVNKKTGEILEYCGGYCMTDDPTGKYCQNCPPKEWNCKITPSIPGNTVILKLPDQNGNILEYKETIQPGDNAFSLLTRVSDRENIDIEYRKVDSFTHVYKIGDVGGLIMDCGLVLLVNNNEVLPSPDKISLTPGDEIQWVFRCEDK</sequence>
<keyword evidence="1" id="KW-0812">Transmembrane</keyword>
<accession>A0A0G1V0I9</accession>
<protein>
    <submittedName>
        <fullName evidence="2">Uncharacterized protein</fullName>
    </submittedName>
</protein>
<proteinExistence type="predicted"/>
<evidence type="ECO:0000313" key="3">
    <source>
        <dbReference type="Proteomes" id="UP000034637"/>
    </source>
</evidence>
<keyword evidence="1" id="KW-1133">Transmembrane helix</keyword>
<comment type="caution">
    <text evidence="2">The sequence shown here is derived from an EMBL/GenBank/DDBJ whole genome shotgun (WGS) entry which is preliminary data.</text>
</comment>
<feature type="transmembrane region" description="Helical" evidence="1">
    <location>
        <begin position="6"/>
        <end position="31"/>
    </location>
</feature>
<keyword evidence="1" id="KW-0472">Membrane</keyword>
<name>A0A0G1V0I9_9BACT</name>
<reference evidence="2 3" key="1">
    <citation type="journal article" date="2015" name="Nature">
        <title>rRNA introns, odd ribosomes, and small enigmatic genomes across a large radiation of phyla.</title>
        <authorList>
            <person name="Brown C.T."/>
            <person name="Hug L.A."/>
            <person name="Thomas B.C."/>
            <person name="Sharon I."/>
            <person name="Castelle C.J."/>
            <person name="Singh A."/>
            <person name="Wilkins M.J."/>
            <person name="Williams K.H."/>
            <person name="Banfield J.F."/>
        </authorList>
    </citation>
    <scope>NUCLEOTIDE SEQUENCE [LARGE SCALE GENOMIC DNA]</scope>
</reference>
<gene>
    <name evidence="2" type="ORF">UY33_C0019G0003</name>
</gene>